<feature type="chain" id="PRO_5007831306" evidence="1">
    <location>
        <begin position="21"/>
        <end position="72"/>
    </location>
</feature>
<proteinExistence type="predicted"/>
<reference evidence="3" key="1">
    <citation type="journal article" date="2014" name="Genome Announc.">
        <title>Complete sequencing and chromosome-scale genome assembly of the industrial progenitor strain P2niaD18 from the penicillin producer Penicillium chrysogenum.</title>
        <authorList>
            <person name="Specht T."/>
            <person name="Dahlmann T.A."/>
            <person name="Zadra I."/>
            <person name="Kurnsteiner H."/>
            <person name="Kuck U."/>
        </authorList>
    </citation>
    <scope>NUCLEOTIDE SEQUENCE [LARGE SCALE GENOMIC DNA]</scope>
    <source>
        <strain evidence="3">P2niaD18</strain>
    </source>
</reference>
<evidence type="ECO:0000313" key="2">
    <source>
        <dbReference type="EMBL" id="KAJ5270512.1"/>
    </source>
</evidence>
<organism evidence="3">
    <name type="scientific">Penicillium chrysogenum</name>
    <name type="common">Penicillium notatum</name>
    <dbReference type="NCBI Taxonomy" id="5076"/>
    <lineage>
        <taxon>Eukaryota</taxon>
        <taxon>Fungi</taxon>
        <taxon>Dikarya</taxon>
        <taxon>Ascomycota</taxon>
        <taxon>Pezizomycotina</taxon>
        <taxon>Eurotiomycetes</taxon>
        <taxon>Eurotiomycetidae</taxon>
        <taxon>Eurotiales</taxon>
        <taxon>Aspergillaceae</taxon>
        <taxon>Penicillium</taxon>
        <taxon>Penicillium chrysogenum species complex</taxon>
    </lineage>
</organism>
<reference evidence="2 4" key="3">
    <citation type="journal article" date="2023" name="IMA Fungus">
        <title>Comparative genomic study of the Penicillium genus elucidates a diverse pangenome and 15 lateral gene transfer events.</title>
        <authorList>
            <person name="Petersen C."/>
            <person name="Sorensen T."/>
            <person name="Nielsen M.R."/>
            <person name="Sondergaard T.E."/>
            <person name="Sorensen J.L."/>
            <person name="Fitzpatrick D.A."/>
            <person name="Frisvad J.C."/>
            <person name="Nielsen K.L."/>
        </authorList>
    </citation>
    <scope>NUCLEOTIDE SEQUENCE [LARGE SCALE GENOMIC DNA]</scope>
    <source>
        <strain evidence="2 4">IBT 3361</strain>
    </source>
</reference>
<keyword evidence="1" id="KW-0732">Signal</keyword>
<feature type="signal peptide" evidence="1">
    <location>
        <begin position="1"/>
        <end position="20"/>
    </location>
</feature>
<protein>
    <submittedName>
        <fullName evidence="3">Uncharacterized protein</fullName>
    </submittedName>
</protein>
<dbReference type="Proteomes" id="UP000076449">
    <property type="component" value="Chromosome II"/>
</dbReference>
<keyword evidence="4" id="KW-1185">Reference proteome</keyword>
<evidence type="ECO:0000256" key="1">
    <source>
        <dbReference type="SAM" id="SignalP"/>
    </source>
</evidence>
<dbReference type="EMBL" id="CM002799">
    <property type="protein sequence ID" value="KZN89417.1"/>
    <property type="molecule type" value="Genomic_DNA"/>
</dbReference>
<evidence type="ECO:0000313" key="3">
    <source>
        <dbReference type="EMBL" id="KZN89417.1"/>
    </source>
</evidence>
<sequence length="72" mass="7329">MKLSSFFLGALACAVSGSYADSLGPNAPYCALGAACENTPQDCSDLGATGTEFTSTPIYNDAGEVCYQCCKG</sequence>
<gene>
    <name evidence="3" type="ORF">EN45_080220</name>
    <name evidence="2" type="ORF">N7505_006270</name>
</gene>
<evidence type="ECO:0000313" key="4">
    <source>
        <dbReference type="Proteomes" id="UP001220256"/>
    </source>
</evidence>
<reference evidence="2" key="2">
    <citation type="submission" date="2022-12" db="EMBL/GenBank/DDBJ databases">
        <authorList>
            <person name="Petersen C."/>
        </authorList>
    </citation>
    <scope>NUCLEOTIDE SEQUENCE</scope>
    <source>
        <strain evidence="2">IBT 3361</strain>
    </source>
</reference>
<name>A0A161ZC25_PENCH</name>
<accession>A0A161ZC25</accession>
<dbReference type="Proteomes" id="UP001220256">
    <property type="component" value="Unassembled WGS sequence"/>
</dbReference>
<dbReference type="EMBL" id="JAPVEB010000003">
    <property type="protein sequence ID" value="KAJ5270512.1"/>
    <property type="molecule type" value="Genomic_DNA"/>
</dbReference>
<dbReference type="AlphaFoldDB" id="A0A161ZC25"/>